<reference evidence="2" key="1">
    <citation type="submission" date="2016-10" db="EMBL/GenBank/DDBJ databases">
        <authorList>
            <person name="Varghese N."/>
            <person name="Submissions S."/>
        </authorList>
    </citation>
    <scope>NUCLEOTIDE SEQUENCE [LARGE SCALE GENOMIC DNA]</scope>
    <source>
        <strain evidence="2">CECT 8338</strain>
    </source>
</reference>
<organism evidence="1 2">
    <name type="scientific">Halopseudomonas salegens</name>
    <dbReference type="NCBI Taxonomy" id="1434072"/>
    <lineage>
        <taxon>Bacteria</taxon>
        <taxon>Pseudomonadati</taxon>
        <taxon>Pseudomonadota</taxon>
        <taxon>Gammaproteobacteria</taxon>
        <taxon>Pseudomonadales</taxon>
        <taxon>Pseudomonadaceae</taxon>
        <taxon>Halopseudomonas</taxon>
    </lineage>
</organism>
<dbReference type="OrthoDB" id="7015534at2"/>
<dbReference type="STRING" id="1434072.SAMN05216210_2426"/>
<gene>
    <name evidence="1" type="ORF">SAMN05216210_2426</name>
</gene>
<dbReference type="InterPro" id="IPR009813">
    <property type="entry name" value="Uncharacterised_YebG"/>
</dbReference>
<keyword evidence="2" id="KW-1185">Reference proteome</keyword>
<dbReference type="Gene3D" id="1.10.10.710">
    <property type="entry name" value="PSPTO_1197 like"/>
    <property type="match status" value="1"/>
</dbReference>
<evidence type="ECO:0000313" key="2">
    <source>
        <dbReference type="Proteomes" id="UP000243924"/>
    </source>
</evidence>
<name>A0A1H2GNC3_9GAMM</name>
<sequence>MAVETLYRSSRDPEQLFMDKAAADRHDQMLELAEQLSAVLRHAVPSINESQAEEAGVFMARHREHFAKAFKRNGDALDELLVPTTD</sequence>
<evidence type="ECO:0000313" key="1">
    <source>
        <dbReference type="EMBL" id="SDU20971.1"/>
    </source>
</evidence>
<dbReference type="EMBL" id="LT629787">
    <property type="protein sequence ID" value="SDU20971.1"/>
    <property type="molecule type" value="Genomic_DNA"/>
</dbReference>
<dbReference type="AlphaFoldDB" id="A0A1H2GNC3"/>
<accession>A0A1H2GNC3</accession>
<dbReference type="InterPro" id="IPR038627">
    <property type="entry name" value="YebG-like_sf"/>
</dbReference>
<dbReference type="Proteomes" id="UP000243924">
    <property type="component" value="Chromosome I"/>
</dbReference>
<evidence type="ECO:0008006" key="3">
    <source>
        <dbReference type="Google" id="ProtNLM"/>
    </source>
</evidence>
<dbReference type="Pfam" id="PF07130">
    <property type="entry name" value="YebG"/>
    <property type="match status" value="1"/>
</dbReference>
<proteinExistence type="predicted"/>
<dbReference type="RefSeq" id="WP_092387261.1">
    <property type="nucleotide sequence ID" value="NZ_LT629787.1"/>
</dbReference>
<protein>
    <recommendedName>
        <fullName evidence="3">YebG protein</fullName>
    </recommendedName>
</protein>